<dbReference type="InterPro" id="IPR013783">
    <property type="entry name" value="Ig-like_fold"/>
</dbReference>
<dbReference type="InterPro" id="IPR015943">
    <property type="entry name" value="WD40/YVTN_repeat-like_dom_sf"/>
</dbReference>
<dbReference type="Pfam" id="PF07495">
    <property type="entry name" value="Y_Y_Y"/>
    <property type="match status" value="1"/>
</dbReference>
<dbReference type="InterPro" id="IPR036388">
    <property type="entry name" value="WH-like_DNA-bd_sf"/>
</dbReference>
<name>M7NIN6_9BACT</name>
<dbReference type="GO" id="GO:0006355">
    <property type="term" value="P:regulation of DNA-templated transcription"/>
    <property type="evidence" value="ECO:0007669"/>
    <property type="project" value="InterPro"/>
</dbReference>
<keyword evidence="1" id="KW-0597">Phosphoprotein</keyword>
<keyword evidence="3" id="KW-1133">Transmembrane helix</keyword>
<dbReference type="PANTHER" id="PTHR43547:SF2">
    <property type="entry name" value="HYBRID SIGNAL TRANSDUCTION HISTIDINE KINASE C"/>
    <property type="match status" value="1"/>
</dbReference>
<keyword evidence="2" id="KW-0175">Coiled coil</keyword>
<dbReference type="Proteomes" id="UP000011910">
    <property type="component" value="Unassembled WGS sequence"/>
</dbReference>
<dbReference type="Gene3D" id="2.60.40.10">
    <property type="entry name" value="Immunoglobulins"/>
    <property type="match status" value="1"/>
</dbReference>
<comment type="caution">
    <text evidence="5">The sequence shown here is derived from an EMBL/GenBank/DDBJ whole genome shotgun (WGS) entry which is preliminary data.</text>
</comment>
<dbReference type="SUPFAM" id="SSF46894">
    <property type="entry name" value="C-terminal effector domain of the bipartite response regulators"/>
    <property type="match status" value="1"/>
</dbReference>
<dbReference type="EMBL" id="AODQ01000100">
    <property type="protein sequence ID" value="EMR01635.1"/>
    <property type="molecule type" value="Genomic_DNA"/>
</dbReference>
<dbReference type="Pfam" id="PF00196">
    <property type="entry name" value="GerE"/>
    <property type="match status" value="1"/>
</dbReference>
<evidence type="ECO:0000313" key="5">
    <source>
        <dbReference type="EMBL" id="EMR01635.1"/>
    </source>
</evidence>
<evidence type="ECO:0000259" key="4">
    <source>
        <dbReference type="SMART" id="SM00421"/>
    </source>
</evidence>
<feature type="coiled-coil region" evidence="2">
    <location>
        <begin position="797"/>
        <end position="836"/>
    </location>
</feature>
<dbReference type="InterPro" id="IPR011110">
    <property type="entry name" value="Reg_prop"/>
</dbReference>
<dbReference type="Pfam" id="PF07494">
    <property type="entry name" value="Reg_prop"/>
    <property type="match status" value="1"/>
</dbReference>
<reference evidence="5 6" key="1">
    <citation type="journal article" date="2013" name="Genome Announc.">
        <title>Draft Genome Sequence of Cesiribacter andamanensis Strain AMV16T, Isolated from a Soil Sample from a Mud Volcano in the Andaman Islands, India.</title>
        <authorList>
            <person name="Shivaji S."/>
            <person name="Ara S."/>
            <person name="Begum Z."/>
            <person name="Srinivas T.N."/>
            <person name="Singh A."/>
            <person name="Kumar Pinnaka A."/>
        </authorList>
    </citation>
    <scope>NUCLEOTIDE SEQUENCE [LARGE SCALE GENOMIC DNA]</scope>
    <source>
        <strain evidence="5 6">AMV16</strain>
    </source>
</reference>
<dbReference type="InterPro" id="IPR000792">
    <property type="entry name" value="Tscrpt_reg_LuxR_C"/>
</dbReference>
<dbReference type="PANTHER" id="PTHR43547">
    <property type="entry name" value="TWO-COMPONENT HISTIDINE KINASE"/>
    <property type="match status" value="1"/>
</dbReference>
<dbReference type="Gene3D" id="2.130.10.10">
    <property type="entry name" value="YVTN repeat-like/Quinoprotein amine dehydrogenase"/>
    <property type="match status" value="3"/>
</dbReference>
<dbReference type="InterPro" id="IPR016032">
    <property type="entry name" value="Sig_transdc_resp-reg_C-effctor"/>
</dbReference>
<protein>
    <submittedName>
        <fullName evidence="5">Response regulator containing a CheY-like receiver domain and a GGDEF domain protein</fullName>
    </submittedName>
</protein>
<accession>M7NIN6</accession>
<dbReference type="InterPro" id="IPR011123">
    <property type="entry name" value="Y_Y_Y"/>
</dbReference>
<proteinExistence type="predicted"/>
<feature type="domain" description="HTH luxR-type" evidence="4">
    <location>
        <begin position="906"/>
        <end position="963"/>
    </location>
</feature>
<gene>
    <name evidence="5" type="ORF">ADICEAN_03231</name>
</gene>
<evidence type="ECO:0000256" key="2">
    <source>
        <dbReference type="SAM" id="Coils"/>
    </source>
</evidence>
<evidence type="ECO:0000256" key="3">
    <source>
        <dbReference type="SAM" id="Phobius"/>
    </source>
</evidence>
<evidence type="ECO:0000256" key="1">
    <source>
        <dbReference type="ARBA" id="ARBA00022553"/>
    </source>
</evidence>
<dbReference type="STRING" id="1279009.ADICEAN_03231"/>
<dbReference type="GO" id="GO:0000155">
    <property type="term" value="F:phosphorelay sensor kinase activity"/>
    <property type="evidence" value="ECO:0007669"/>
    <property type="project" value="TreeGrafter"/>
</dbReference>
<sequence>MRMKKNLSLPLSLLVMLVVGMWLCQPATAQRGIPLIRNFGTAEYGAGIQNWQMAQDSRGILYVANNFGLLEYDGTQWRMYGSPSGTKLRCLAIAPDDKIYIGSQGDFGYFAPDAAGSLQYTSLASQLPADKRNFDETWRIFQDRNTLYVCTFRYIFIYKDQQLHSILDPAAPLEPSFYVNHRLYTVVKGQGLMQYKAGSLELLPDGEKLAHSSISGIVPYNQQQLLITTFRDGVFLYDGQRLEPWQAPVAPLLEQAIINGALLLKNGHYAFGTQTEGLLITDQNGHIRYQLTKDRGFTNRTVLSLYQDANGNLWAGMNNGLSFVELSSPFRLLNEQSGLPGTGYTGLLRQDTLYLGTNNGLYRLWGRQTAPELVPGSRGQVYSLAQWGPEVLMGHHVGPFRVGRQRAEPIGNLTGLWMYLPLKQNPRRAIGGTYNGLALFEQPAQGGSWRFKKQLKGFEESARVMEQAADGSIWMTHGYKGAYNIRLSSQGDSILQVKHYHQAHGFPSNILINVFRIENDLLFTAETGVYRYQPATDRFVLDEAFTRLLGPDNHIQIMQDDAFGNIYFIGDKEIGVLRKDPLKGYIKETALFNRLQGLLNDDLESLSVLEDHTLLLGAKEGFVHYNPFVPQNEKPLFVTLLRSVRLSTQADSLLYGGHGKAQATAPALPFEANSLKFAFASTAYEALSKPRYQFYLEPYEKSWSPWTLQSEKEYTNLPEGEYTFHVRSQNSLGQQSAEVTYRFSIRPPWYRTAWAYSAYVFMASVLLLLVLQVQHRRHKREKDHIVRRQEEELSLRDTQLEEVSRKSEEEINRLRNEKLQAELEHKNRELATQTMLILSKNEFISEIKDNLSSISKKSKNRELMQELQKITRTIEHTINGEDDWEHFQYHFDQVHGDFSNRLRSAYPLLSPQEVKLCTYLRLNLSTKEIAQLLSISVRGVEISRYRLRKKLGLQREENLTDFMLNF</sequence>
<dbReference type="SMART" id="SM00421">
    <property type="entry name" value="HTH_LUXR"/>
    <property type="match status" value="1"/>
</dbReference>
<dbReference type="PATRIC" id="fig|1279009.4.peg.3277"/>
<dbReference type="SUPFAM" id="SSF63829">
    <property type="entry name" value="Calcium-dependent phosphotriesterase"/>
    <property type="match status" value="1"/>
</dbReference>
<keyword evidence="6" id="KW-1185">Reference proteome</keyword>
<evidence type="ECO:0000313" key="6">
    <source>
        <dbReference type="Proteomes" id="UP000011910"/>
    </source>
</evidence>
<keyword evidence="3" id="KW-0812">Transmembrane</keyword>
<feature type="transmembrane region" description="Helical" evidence="3">
    <location>
        <begin position="753"/>
        <end position="771"/>
    </location>
</feature>
<dbReference type="AlphaFoldDB" id="M7NIN6"/>
<keyword evidence="3" id="KW-0472">Membrane</keyword>
<dbReference type="eggNOG" id="COG2197">
    <property type="taxonomic scope" value="Bacteria"/>
</dbReference>
<dbReference type="GO" id="GO:0003677">
    <property type="term" value="F:DNA binding"/>
    <property type="evidence" value="ECO:0007669"/>
    <property type="project" value="InterPro"/>
</dbReference>
<organism evidence="5 6">
    <name type="scientific">Cesiribacter andamanensis AMV16</name>
    <dbReference type="NCBI Taxonomy" id="1279009"/>
    <lineage>
        <taxon>Bacteria</taxon>
        <taxon>Pseudomonadati</taxon>
        <taxon>Bacteroidota</taxon>
        <taxon>Cytophagia</taxon>
        <taxon>Cytophagales</taxon>
        <taxon>Cesiribacteraceae</taxon>
        <taxon>Cesiribacter</taxon>
    </lineage>
</organism>
<dbReference type="Gene3D" id="1.10.10.10">
    <property type="entry name" value="Winged helix-like DNA-binding domain superfamily/Winged helix DNA-binding domain"/>
    <property type="match status" value="1"/>
</dbReference>